<accession>A5CYE7</accession>
<evidence type="ECO:0000313" key="16">
    <source>
        <dbReference type="EMBL" id="BAF60998.1"/>
    </source>
</evidence>
<evidence type="ECO:0000256" key="1">
    <source>
        <dbReference type="ARBA" id="ARBA00004141"/>
    </source>
</evidence>
<evidence type="ECO:0000313" key="17">
    <source>
        <dbReference type="Proteomes" id="UP000006556"/>
    </source>
</evidence>
<evidence type="ECO:0000256" key="2">
    <source>
        <dbReference type="ARBA" id="ARBA00006704"/>
    </source>
</evidence>
<evidence type="ECO:0000256" key="14">
    <source>
        <dbReference type="HAMAP-Rule" id="MF_01396"/>
    </source>
</evidence>
<dbReference type="GO" id="GO:0046933">
    <property type="term" value="F:proton-transporting ATP synthase activity, rotational mechanism"/>
    <property type="evidence" value="ECO:0007669"/>
    <property type="project" value="UniProtKB-UniRule"/>
</dbReference>
<dbReference type="GO" id="GO:0045259">
    <property type="term" value="C:proton-transporting ATP synthase complex"/>
    <property type="evidence" value="ECO:0007669"/>
    <property type="project" value="UniProtKB-KW"/>
</dbReference>
<protein>
    <recommendedName>
        <fullName evidence="14">ATP synthase subunit c</fullName>
    </recommendedName>
    <alternativeName>
        <fullName evidence="14">ATP synthase F(0) sector subunit c</fullName>
    </alternativeName>
    <alternativeName>
        <fullName evidence="14">F-type ATPase subunit c</fullName>
        <shortName evidence="14">F-ATPase subunit c</shortName>
    </alternativeName>
    <alternativeName>
        <fullName evidence="14">Lipid-binding protein</fullName>
    </alternativeName>
</protein>
<dbReference type="InterPro" id="IPR000454">
    <property type="entry name" value="ATP_synth_F0_csu"/>
</dbReference>
<evidence type="ECO:0000259" key="15">
    <source>
        <dbReference type="Pfam" id="PF00137"/>
    </source>
</evidence>
<dbReference type="SUPFAM" id="SSF81333">
    <property type="entry name" value="F1F0 ATP synthase subunit C"/>
    <property type="match status" value="1"/>
</dbReference>
<dbReference type="InterPro" id="IPR020537">
    <property type="entry name" value="ATP_synth_F0_csu_DDCD_BS"/>
</dbReference>
<dbReference type="Proteomes" id="UP000006556">
    <property type="component" value="Chromosome"/>
</dbReference>
<dbReference type="PROSITE" id="PS00605">
    <property type="entry name" value="ATPASE_C"/>
    <property type="match status" value="1"/>
</dbReference>
<keyword evidence="5 14" id="KW-0138">CF(0)</keyword>
<keyword evidence="8 14" id="KW-1133">Transmembrane helix</keyword>
<dbReference type="InterPro" id="IPR005953">
    <property type="entry name" value="ATP_synth_csu_bac/chlpt"/>
</dbReference>
<dbReference type="eggNOG" id="COG0636">
    <property type="taxonomic scope" value="Bacteria"/>
</dbReference>
<name>A5CYE7_PELTS</name>
<keyword evidence="7 14" id="KW-0375">Hydrogen ion transport</keyword>
<proteinExistence type="inferred from homology"/>
<evidence type="ECO:0000256" key="13">
    <source>
        <dbReference type="ARBA" id="ARBA00025198"/>
    </source>
</evidence>
<dbReference type="InterPro" id="IPR035921">
    <property type="entry name" value="F/V-ATP_Csub_sf"/>
</dbReference>
<organism evidence="16 17">
    <name type="scientific">Pelotomaculum thermopropionicum (strain DSM 13744 / JCM 10971 / SI)</name>
    <dbReference type="NCBI Taxonomy" id="370438"/>
    <lineage>
        <taxon>Bacteria</taxon>
        <taxon>Bacillati</taxon>
        <taxon>Bacillota</taxon>
        <taxon>Clostridia</taxon>
        <taxon>Eubacteriales</taxon>
        <taxon>Desulfotomaculaceae</taxon>
        <taxon>Pelotomaculum</taxon>
    </lineage>
</organism>
<evidence type="ECO:0000256" key="11">
    <source>
        <dbReference type="ARBA" id="ARBA00023136"/>
    </source>
</evidence>
<feature type="site" description="Reversibly protonated during proton transport" evidence="14">
    <location>
        <position position="59"/>
    </location>
</feature>
<sequence>MDLAAAAALGAALAAGLAALGAALGDALVSFKAVEGIARQPEARGSVMTTMFISIGLIEALPIIAVVIAFMLFGKAGH</sequence>
<dbReference type="Pfam" id="PF00137">
    <property type="entry name" value="ATP-synt_C"/>
    <property type="match status" value="1"/>
</dbReference>
<dbReference type="PRINTS" id="PR00124">
    <property type="entry name" value="ATPASEC"/>
</dbReference>
<evidence type="ECO:0000256" key="12">
    <source>
        <dbReference type="ARBA" id="ARBA00023310"/>
    </source>
</evidence>
<evidence type="ECO:0000256" key="6">
    <source>
        <dbReference type="ARBA" id="ARBA00022692"/>
    </source>
</evidence>
<dbReference type="KEGG" id="pth:PTH_2817"/>
<dbReference type="InterPro" id="IPR038662">
    <property type="entry name" value="ATP_synth_F0_csu_sf"/>
</dbReference>
<dbReference type="AlphaFoldDB" id="A5CYE7"/>
<keyword evidence="9 14" id="KW-0406">Ion transport</keyword>
<evidence type="ECO:0000256" key="9">
    <source>
        <dbReference type="ARBA" id="ARBA00023065"/>
    </source>
</evidence>
<keyword evidence="4 14" id="KW-1003">Cell membrane</keyword>
<dbReference type="FunFam" id="1.20.20.10:FF:000004">
    <property type="entry name" value="ATP synthase subunit c"/>
    <property type="match status" value="1"/>
</dbReference>
<keyword evidence="11 14" id="KW-0472">Membrane</keyword>
<evidence type="ECO:0000256" key="10">
    <source>
        <dbReference type="ARBA" id="ARBA00023121"/>
    </source>
</evidence>
<comment type="subcellular location">
    <subcellularLocation>
        <location evidence="14">Cell membrane</location>
        <topology evidence="14">Multi-pass membrane protein</topology>
    </subcellularLocation>
    <subcellularLocation>
        <location evidence="1">Membrane</location>
        <topology evidence="1">Multi-pass membrane protein</topology>
    </subcellularLocation>
</comment>
<evidence type="ECO:0000256" key="8">
    <source>
        <dbReference type="ARBA" id="ARBA00022989"/>
    </source>
</evidence>
<gene>
    <name evidence="16" type="primary">AtpE</name>
    <name evidence="14" type="synonym">atpE</name>
    <name evidence="16" type="ordered locus">PTH_2817</name>
</gene>
<dbReference type="NCBIfam" id="NF005363">
    <property type="entry name" value="PRK06876.1"/>
    <property type="match status" value="1"/>
</dbReference>
<dbReference type="GO" id="GO:0005886">
    <property type="term" value="C:plasma membrane"/>
    <property type="evidence" value="ECO:0007669"/>
    <property type="project" value="UniProtKB-SubCell"/>
</dbReference>
<dbReference type="HAMAP" id="MF_01396">
    <property type="entry name" value="ATP_synth_c_bact"/>
    <property type="match status" value="1"/>
</dbReference>
<comment type="subunit">
    <text evidence="14">F-type ATPases have 2 components, F(1) - the catalytic core - and F(0) - the membrane proton channel. F(1) has five subunits: alpha(3), beta(3), gamma(1), delta(1), epsilon(1). F(0) has three main subunits: a(1), b(2) and c(10-14). The alpha and beta chains form an alternating ring which encloses part of the gamma chain. F(1) is attached to F(0) by a central stalk formed by the gamma and epsilon chains, while a peripheral stalk is formed by the delta and b chains.</text>
</comment>
<dbReference type="GO" id="GO:0033177">
    <property type="term" value="C:proton-transporting two-sector ATPase complex, proton-transporting domain"/>
    <property type="evidence" value="ECO:0007669"/>
    <property type="project" value="InterPro"/>
</dbReference>
<comment type="caution">
    <text evidence="14">Lacks conserved residue(s) required for the propagation of feature annotation.</text>
</comment>
<dbReference type="GO" id="GO:0008289">
    <property type="term" value="F:lipid binding"/>
    <property type="evidence" value="ECO:0007669"/>
    <property type="project" value="UniProtKB-KW"/>
</dbReference>
<dbReference type="Gene3D" id="1.20.20.10">
    <property type="entry name" value="F1F0 ATP synthase subunit C"/>
    <property type="match status" value="1"/>
</dbReference>
<feature type="transmembrane region" description="Helical" evidence="14">
    <location>
        <begin position="51"/>
        <end position="73"/>
    </location>
</feature>
<reference evidence="17" key="1">
    <citation type="journal article" date="2008" name="Genome Res.">
        <title>The genome of Pelotomaculum thermopropionicum reveals niche-associated evolution in anaerobic microbiota.</title>
        <authorList>
            <person name="Kosaka T."/>
            <person name="Kato S."/>
            <person name="Shimoyama T."/>
            <person name="Ishii S."/>
            <person name="Abe T."/>
            <person name="Watanabe K."/>
        </authorList>
    </citation>
    <scope>NUCLEOTIDE SEQUENCE [LARGE SCALE GENOMIC DNA]</scope>
    <source>
        <strain evidence="17">DSM 13744 / JCM 10971 / SI</strain>
    </source>
</reference>
<dbReference type="HOGENOM" id="CLU_148047_1_1_9"/>
<dbReference type="CDD" id="cd18185">
    <property type="entry name" value="ATP-synt_Fo_c_ATPE"/>
    <property type="match status" value="1"/>
</dbReference>
<keyword evidence="12 14" id="KW-0066">ATP synthesis</keyword>
<keyword evidence="17" id="KW-1185">Reference proteome</keyword>
<keyword evidence="6 14" id="KW-0812">Transmembrane</keyword>
<keyword evidence="10 14" id="KW-0446">Lipid-binding</keyword>
<evidence type="ECO:0000256" key="7">
    <source>
        <dbReference type="ARBA" id="ARBA00022781"/>
    </source>
</evidence>
<evidence type="ECO:0000256" key="4">
    <source>
        <dbReference type="ARBA" id="ARBA00022475"/>
    </source>
</evidence>
<comment type="function">
    <text evidence="14">Key component of the F(0) channel; it plays a direct role in translocation across the membrane. A homomeric c-ring of between 10-14 subunits forms the central stalk rotor element with the F(1) delta and epsilon subunits.</text>
</comment>
<comment type="similarity">
    <text evidence="2 14">Belongs to the ATPase C chain family.</text>
</comment>
<dbReference type="STRING" id="370438.PTH_2817"/>
<dbReference type="EMBL" id="AP009389">
    <property type="protein sequence ID" value="BAF60998.1"/>
    <property type="molecule type" value="Genomic_DNA"/>
</dbReference>
<feature type="domain" description="V-ATPase proteolipid subunit C-like" evidence="15">
    <location>
        <begin position="9"/>
        <end position="72"/>
    </location>
</feature>
<comment type="function">
    <text evidence="13 14">F(1)F(0) ATP synthase produces ATP from ADP in the presence of a proton or sodium gradient. F-type ATPases consist of two structural domains, F(1) containing the extramembraneous catalytic core and F(0) containing the membrane proton channel, linked together by a central stalk and a peripheral stalk. During catalysis, ATP synthesis in the catalytic domain of F(1) is coupled via a rotary mechanism of the central stalk subunits to proton translocation.</text>
</comment>
<evidence type="ECO:0000256" key="5">
    <source>
        <dbReference type="ARBA" id="ARBA00022547"/>
    </source>
</evidence>
<keyword evidence="3 14" id="KW-0813">Transport</keyword>
<evidence type="ECO:0000256" key="3">
    <source>
        <dbReference type="ARBA" id="ARBA00022448"/>
    </source>
</evidence>
<dbReference type="NCBIfam" id="TIGR01260">
    <property type="entry name" value="ATP_synt_c"/>
    <property type="match status" value="1"/>
</dbReference>
<dbReference type="InterPro" id="IPR002379">
    <property type="entry name" value="ATPase_proteolipid_c-like_dom"/>
</dbReference>